<dbReference type="InterPro" id="IPR001360">
    <property type="entry name" value="Glyco_hydro_1"/>
</dbReference>
<feature type="chain" id="PRO_5047404334" description="beta-glucosidase" evidence="7">
    <location>
        <begin position="18"/>
        <end position="1034"/>
    </location>
</feature>
<accession>A0ABR3IFL7</accession>
<dbReference type="InterPro" id="IPR017853">
    <property type="entry name" value="GH"/>
</dbReference>
<dbReference type="PROSITE" id="PS00653">
    <property type="entry name" value="GLYCOSYL_HYDROL_F1_2"/>
    <property type="match status" value="2"/>
</dbReference>
<feature type="active site" description="Nucleophile" evidence="5">
    <location>
        <position position="408"/>
    </location>
</feature>
<dbReference type="PRINTS" id="PR00131">
    <property type="entry name" value="GLHYDRLASE1"/>
</dbReference>
<reference evidence="8 9" key="1">
    <citation type="submission" date="2024-06" db="EMBL/GenBank/DDBJ databases">
        <title>A chromosome-level genome assembly of beet webworm, Loxostege sticticalis.</title>
        <authorList>
            <person name="Zhang Y."/>
        </authorList>
    </citation>
    <scope>NUCLEOTIDE SEQUENCE [LARGE SCALE GENOMIC DNA]</scope>
    <source>
        <strain evidence="8">AQ026</strain>
        <tissue evidence="8">Whole body</tissue>
    </source>
</reference>
<name>A0ABR3IFL7_LOXSC</name>
<dbReference type="Gene3D" id="3.20.20.80">
    <property type="entry name" value="Glycosidases"/>
    <property type="match status" value="2"/>
</dbReference>
<evidence type="ECO:0000256" key="5">
    <source>
        <dbReference type="PROSITE-ProRule" id="PRU10055"/>
    </source>
</evidence>
<dbReference type="Proteomes" id="UP001549920">
    <property type="component" value="Unassembled WGS sequence"/>
</dbReference>
<dbReference type="PANTHER" id="PTHR10353">
    <property type="entry name" value="GLYCOSYL HYDROLASE"/>
    <property type="match status" value="1"/>
</dbReference>
<evidence type="ECO:0000256" key="4">
    <source>
        <dbReference type="ARBA" id="ARBA00023295"/>
    </source>
</evidence>
<evidence type="ECO:0000313" key="9">
    <source>
        <dbReference type="Proteomes" id="UP001549920"/>
    </source>
</evidence>
<dbReference type="Pfam" id="PF00232">
    <property type="entry name" value="Glyco_hydro_1"/>
    <property type="match status" value="2"/>
</dbReference>
<evidence type="ECO:0000256" key="7">
    <source>
        <dbReference type="SAM" id="SignalP"/>
    </source>
</evidence>
<evidence type="ECO:0000256" key="3">
    <source>
        <dbReference type="ARBA" id="ARBA00022801"/>
    </source>
</evidence>
<dbReference type="EMBL" id="JBEUOH010000004">
    <property type="protein sequence ID" value="KAL0895055.1"/>
    <property type="molecule type" value="Genomic_DNA"/>
</dbReference>
<dbReference type="EC" id="3.2.1.21" evidence="2"/>
<keyword evidence="9" id="KW-1185">Reference proteome</keyword>
<dbReference type="PANTHER" id="PTHR10353:SF36">
    <property type="entry name" value="LP05116P"/>
    <property type="match status" value="1"/>
</dbReference>
<organism evidence="8 9">
    <name type="scientific">Loxostege sticticalis</name>
    <name type="common">Beet webworm moth</name>
    <dbReference type="NCBI Taxonomy" id="481309"/>
    <lineage>
        <taxon>Eukaryota</taxon>
        <taxon>Metazoa</taxon>
        <taxon>Ecdysozoa</taxon>
        <taxon>Arthropoda</taxon>
        <taxon>Hexapoda</taxon>
        <taxon>Insecta</taxon>
        <taxon>Pterygota</taxon>
        <taxon>Neoptera</taxon>
        <taxon>Endopterygota</taxon>
        <taxon>Lepidoptera</taxon>
        <taxon>Glossata</taxon>
        <taxon>Ditrysia</taxon>
        <taxon>Pyraloidea</taxon>
        <taxon>Crambidae</taxon>
        <taxon>Pyraustinae</taxon>
        <taxon>Loxostege</taxon>
    </lineage>
</organism>
<feature type="signal peptide" evidence="7">
    <location>
        <begin position="1"/>
        <end position="17"/>
    </location>
</feature>
<keyword evidence="4 6" id="KW-0326">Glycosidase</keyword>
<dbReference type="SUPFAM" id="SSF51445">
    <property type="entry name" value="(Trans)glycosidases"/>
    <property type="match status" value="2"/>
</dbReference>
<dbReference type="InterPro" id="IPR018120">
    <property type="entry name" value="Glyco_hydro_1_AS"/>
</dbReference>
<keyword evidence="7" id="KW-0732">Signal</keyword>
<comment type="similarity">
    <text evidence="1">Belongs to the glycosyl hydrolase 1 family.</text>
</comment>
<gene>
    <name evidence="8" type="ORF">ABMA27_013521</name>
</gene>
<protein>
    <recommendedName>
        <fullName evidence="2">beta-glucosidase</fullName>
        <ecNumber evidence="2">3.2.1.21</ecNumber>
    </recommendedName>
</protein>
<sequence length="1034" mass="119691">MLILFSIFFCRCLFVSHVIVSDSKTCCNHYKVRKFPDGFLFGSASASYQVEGAWNEDGKSENIWDHDTHQIPSTIVDQSSGDVADDSYHLYKRDVEMLRELGLDFYRFSLSWTRILPTSFPDQINQAGVDYYNNLIDELLKYNIKPMVTLFHWDLPQKLQEMGGWTNPHIVDWYGDYARIAFELFGDRVKHWITMNEPTQICYYGYGSSLLAPRLNIPGIADYPCAKYLLLAHARAYHIYNEEFRASQQGTIFITLNGGWYLPESEKDTDATKIMQMFDLGIYAHPIFSKSGNWPPHLKEIVARKSLEQGFKRSRLPDFTPEEVEYVRGTSDLFGLNHYTTNYVNVNETIVKNYEVPSRADDIGVHTYGLDTWKLSDFSYTKAVPWGFYQLLTHIREEYDNPSVFVTENGLGSYDIGLEDDDRVAYYRGYISAVLDAIDDGSSIIGYTAWCLMDNFEWNQGYTVRFGLYQVDYESPERTRTPRKSAFVFKEIARTRALDLGYEPDTRIYLQSKPFVFTITTLKTFKVMVQENLSIRCLFVSQIIVSNSETVRTFPEGFLFGSASASYQVEGGWNEDGKSENIWDHDTHQIPSPIVDQSTGDVADDSYHLYKRDVEMVRELGLDYYRFSLSWTRLLPTSFPDQINQAGVDYYNNLIDELLKYNIKPMITLFHWDLPQKLQEMGGWTNPHIVDWYGDYARIAFALFGDRVKYWITMNEPTQICYFGYGSSILAPRLNIPGLGEYQCSKYLLLAHARAYHIYNEEFRASQKGTIFITLSAQWHLPESEKDTDAAKIMQMFDLGIYAHPIFSKSGNWPPHLKEIVARKSLEQGFKRSRLPDFTPEEVEYVRGTSDLFGLNHYSSYYVNANETIVKNYEVPSRADDAGVHTYEIDEWTLSDFSSTKNVPWGFYQLLTHIREEYDNPSVFVTENGYGSYDIGLEDDDRVAYYRGYISAVLDAIDDGSSIIGYTAWCLMDNFEWNQGYTVRFGLYHVDHENPQRPRTPRKSAFVFKEIARTRALDLSFEPDMRVMTIDEGH</sequence>
<comment type="caution">
    <text evidence="8">The sequence shown here is derived from an EMBL/GenBank/DDBJ whole genome shotgun (WGS) entry which is preliminary data.</text>
</comment>
<keyword evidence="3 6" id="KW-0378">Hydrolase</keyword>
<evidence type="ECO:0000256" key="1">
    <source>
        <dbReference type="ARBA" id="ARBA00010838"/>
    </source>
</evidence>
<evidence type="ECO:0000256" key="2">
    <source>
        <dbReference type="ARBA" id="ARBA00012744"/>
    </source>
</evidence>
<proteinExistence type="inferred from homology"/>
<evidence type="ECO:0000256" key="6">
    <source>
        <dbReference type="RuleBase" id="RU004468"/>
    </source>
</evidence>
<dbReference type="InterPro" id="IPR033132">
    <property type="entry name" value="GH_1_N_CS"/>
</dbReference>
<dbReference type="PROSITE" id="PS00572">
    <property type="entry name" value="GLYCOSYL_HYDROL_F1_1"/>
    <property type="match status" value="1"/>
</dbReference>
<evidence type="ECO:0000313" key="8">
    <source>
        <dbReference type="EMBL" id="KAL0895055.1"/>
    </source>
</evidence>